<dbReference type="InterPro" id="IPR032816">
    <property type="entry name" value="VTT_dom"/>
</dbReference>
<evidence type="ECO:0000256" key="3">
    <source>
        <dbReference type="ARBA" id="ARBA00022475"/>
    </source>
</evidence>
<evidence type="ECO:0000256" key="2">
    <source>
        <dbReference type="ARBA" id="ARBA00008640"/>
    </source>
</evidence>
<dbReference type="AlphaFoldDB" id="A0A318S862"/>
<keyword evidence="3 7" id="KW-1003">Cell membrane</keyword>
<feature type="domain" description="VTT" evidence="9">
    <location>
        <begin position="79"/>
        <end position="196"/>
    </location>
</feature>
<evidence type="ECO:0000256" key="1">
    <source>
        <dbReference type="ARBA" id="ARBA00004651"/>
    </source>
</evidence>
<dbReference type="Proteomes" id="UP000247591">
    <property type="component" value="Unassembled WGS sequence"/>
</dbReference>
<reference evidence="10 11" key="1">
    <citation type="submission" date="2018-06" db="EMBL/GenBank/DDBJ databases">
        <title>Genomic Encyclopedia of Type Strains, Phase IV (KMG-IV): sequencing the most valuable type-strain genomes for metagenomic binning, comparative biology and taxonomic classification.</title>
        <authorList>
            <person name="Goeker M."/>
        </authorList>
    </citation>
    <scope>NUCLEOTIDE SEQUENCE [LARGE SCALE GENOMIC DNA]</scope>
    <source>
        <strain evidence="10 11">DSM 45521</strain>
    </source>
</reference>
<comment type="similarity">
    <text evidence="2 7">Belongs to the TVP38/TMEM64 family.</text>
</comment>
<dbReference type="PANTHER" id="PTHR12677:SF59">
    <property type="entry name" value="GOLGI APPARATUS MEMBRANE PROTEIN TVP38-RELATED"/>
    <property type="match status" value="1"/>
</dbReference>
<organism evidence="10 11">
    <name type="scientific">Williamsia limnetica</name>
    <dbReference type="NCBI Taxonomy" id="882452"/>
    <lineage>
        <taxon>Bacteria</taxon>
        <taxon>Bacillati</taxon>
        <taxon>Actinomycetota</taxon>
        <taxon>Actinomycetes</taxon>
        <taxon>Mycobacteriales</taxon>
        <taxon>Nocardiaceae</taxon>
        <taxon>Williamsia</taxon>
    </lineage>
</organism>
<keyword evidence="4 7" id="KW-0812">Transmembrane</keyword>
<feature type="transmembrane region" description="Helical" evidence="7">
    <location>
        <begin position="144"/>
        <end position="166"/>
    </location>
</feature>
<evidence type="ECO:0000256" key="6">
    <source>
        <dbReference type="ARBA" id="ARBA00023136"/>
    </source>
</evidence>
<keyword evidence="5 7" id="KW-1133">Transmembrane helix</keyword>
<dbReference type="GO" id="GO:0005886">
    <property type="term" value="C:plasma membrane"/>
    <property type="evidence" value="ECO:0007669"/>
    <property type="project" value="UniProtKB-SubCell"/>
</dbReference>
<keyword evidence="11" id="KW-1185">Reference proteome</keyword>
<accession>A0A318S862</accession>
<feature type="compositionally biased region" description="Acidic residues" evidence="8">
    <location>
        <begin position="235"/>
        <end position="245"/>
    </location>
</feature>
<comment type="caution">
    <text evidence="10">The sequence shown here is derived from an EMBL/GenBank/DDBJ whole genome shotgun (WGS) entry which is preliminary data.</text>
</comment>
<proteinExistence type="inferred from homology"/>
<feature type="transmembrane region" description="Helical" evidence="7">
    <location>
        <begin position="173"/>
        <end position="198"/>
    </location>
</feature>
<evidence type="ECO:0000256" key="4">
    <source>
        <dbReference type="ARBA" id="ARBA00022692"/>
    </source>
</evidence>
<evidence type="ECO:0000256" key="5">
    <source>
        <dbReference type="ARBA" id="ARBA00022989"/>
    </source>
</evidence>
<protein>
    <recommendedName>
        <fullName evidence="7">TVP38/TMEM64 family membrane protein</fullName>
    </recommendedName>
</protein>
<feature type="transmembrane region" description="Helical" evidence="7">
    <location>
        <begin position="59"/>
        <end position="79"/>
    </location>
</feature>
<keyword evidence="6 7" id="KW-0472">Membrane</keyword>
<dbReference type="PANTHER" id="PTHR12677">
    <property type="entry name" value="GOLGI APPARATUS MEMBRANE PROTEIN TVP38-RELATED"/>
    <property type="match status" value="1"/>
</dbReference>
<dbReference type="Pfam" id="PF09335">
    <property type="entry name" value="VTT_dom"/>
    <property type="match status" value="1"/>
</dbReference>
<evidence type="ECO:0000256" key="7">
    <source>
        <dbReference type="RuleBase" id="RU366058"/>
    </source>
</evidence>
<name>A0A318S862_WILLI</name>
<feature type="transmembrane region" description="Helical" evidence="7">
    <location>
        <begin position="204"/>
        <end position="223"/>
    </location>
</feature>
<feature type="transmembrane region" description="Helical" evidence="7">
    <location>
        <begin position="23"/>
        <end position="44"/>
    </location>
</feature>
<evidence type="ECO:0000259" key="9">
    <source>
        <dbReference type="Pfam" id="PF09335"/>
    </source>
</evidence>
<evidence type="ECO:0000313" key="11">
    <source>
        <dbReference type="Proteomes" id="UP000247591"/>
    </source>
</evidence>
<evidence type="ECO:0000313" key="10">
    <source>
        <dbReference type="EMBL" id="PYE20964.1"/>
    </source>
</evidence>
<feature type="region of interest" description="Disordered" evidence="8">
    <location>
        <begin position="233"/>
        <end position="252"/>
    </location>
</feature>
<dbReference type="EMBL" id="QJSP01000001">
    <property type="protein sequence ID" value="PYE20964.1"/>
    <property type="molecule type" value="Genomic_DNA"/>
</dbReference>
<comment type="subcellular location">
    <subcellularLocation>
        <location evidence="1 7">Cell membrane</location>
        <topology evidence="1 7">Multi-pass membrane protein</topology>
    </subcellularLocation>
</comment>
<gene>
    <name evidence="10" type="ORF">DFR67_101356</name>
</gene>
<evidence type="ECO:0000256" key="8">
    <source>
        <dbReference type="SAM" id="MobiDB-lite"/>
    </source>
</evidence>
<sequence length="252" mass="26551">MKSPIARKVETVKRGGRLTRRTAVIRALLGLVVVLAVLLCAYLIPVPSVARLRDWADSFGPGFVWMFFIGYAIIAIFPVPRSAFTVASGVLFGPAVGFVGAMLATTFAAIMAFVLVRRFGRKIARPYLQHPAARAVELRMEHRGWLAVGSLRLIAAFPFSVTNYVAALSSIKFVPYALATVIGVMPGTAAIVILGNALAGEGSAGALALSASLFSLGVIGLILDARLGVPKTADDDAANADEPTDELSPRAS</sequence>
<feature type="transmembrane region" description="Helical" evidence="7">
    <location>
        <begin position="91"/>
        <end position="116"/>
    </location>
</feature>
<dbReference type="InterPro" id="IPR015414">
    <property type="entry name" value="TMEM64"/>
</dbReference>